<protein>
    <submittedName>
        <fullName evidence="1">Uncharacterized protein</fullName>
    </submittedName>
</protein>
<evidence type="ECO:0000313" key="2">
    <source>
        <dbReference type="Proteomes" id="UP001167796"/>
    </source>
</evidence>
<organism evidence="1 2">
    <name type="scientific">Hymenobacter mellowenesis</name>
    <dbReference type="NCBI Taxonomy" id="3063995"/>
    <lineage>
        <taxon>Bacteria</taxon>
        <taxon>Pseudomonadati</taxon>
        <taxon>Bacteroidota</taxon>
        <taxon>Cytophagia</taxon>
        <taxon>Cytophagales</taxon>
        <taxon>Hymenobacteraceae</taxon>
        <taxon>Hymenobacter</taxon>
    </lineage>
</organism>
<comment type="caution">
    <text evidence="1">The sequence shown here is derived from an EMBL/GenBank/DDBJ whole genome shotgun (WGS) entry which is preliminary data.</text>
</comment>
<dbReference type="Proteomes" id="UP001167796">
    <property type="component" value="Unassembled WGS sequence"/>
</dbReference>
<evidence type="ECO:0000313" key="1">
    <source>
        <dbReference type="EMBL" id="MDO7847451.1"/>
    </source>
</evidence>
<accession>A0ABT9AC72</accession>
<gene>
    <name evidence="1" type="ORF">Q5H92_13860</name>
</gene>
<keyword evidence="2" id="KW-1185">Reference proteome</keyword>
<reference evidence="1" key="1">
    <citation type="submission" date="2023-07" db="EMBL/GenBank/DDBJ databases">
        <authorList>
            <person name="Kim M.K."/>
        </authorList>
    </citation>
    <scope>NUCLEOTIDE SEQUENCE</scope>
    <source>
        <strain evidence="1">M29</strain>
    </source>
</reference>
<dbReference type="EMBL" id="JAUQSX010000006">
    <property type="protein sequence ID" value="MDO7847451.1"/>
    <property type="molecule type" value="Genomic_DNA"/>
</dbReference>
<sequence>MAKLLLTTFCVLNPDNSFAKTETYFETGQLQRGLSPMSSITSTAISCTYATAYAAGTELERYCAVGSGGVGIMRIVRATADFRNYEFDDVPSTQCDGTCDLMVVDVLATPTSTPSSADGHIRVEVSTSYPPLTGYNPQLGSPTSSTRFSAAGVLPAVYQLDYANVPAGAYAIQLQDNGNCQYTTPTVTVAAGAAPGTGTPGLPSNIDWFKYQMIGSAATVSNGFGATIAVSGYAWNKTTKQGYAVAPIPVNYPDFWDQTVRYAQGAIVKFTRRVLLLNQTDYFRAKSDLVAANFAGTGRIPAPTGNNLSSTYWEPLPIFGKSKLFTVSNIGLRSSAEYDYFYSPPRHPQATALTNYTYYENGAVVRYGWDGFYRARRQLNSKDFADGRIPTPTAGTSDNNWEKINDYAPFYYAIPEAQAIDQYALGALSRRVRYHVYDPTAPNYAPTSTSSLAVAPPGLSPAQGNDFILFDDTTPAQETNLGDLKVIDVIKNDVDNAGQENGSVVILATSPSLPIRFHLRNGVRTGYVQDNTTGVYENLHAGHFVVDTYDANDRYTTVEFDIEDRYRVRWQLTFDDVQGQPLEIQLLERDWTGNVTDVCGTGSPVELSWDTGGEPGGYLPEAVGANLRFEVLTSVAQQFVDTASQDDRRHRVDYYRDGALQFRGYIDATTYREALLGAGQKVTLLATDGLGQLKSTKFVNHQRDRQTARTSMLSILLKCLSFCDVNLPLISGNNLRDRLMTADGEPLLEAFVHRNAYDKKDGKVIADEDIIDCRTVVNAILRVFHALLFQADGCWKIIALNEVHDPFAVRVFTPAGRLVTGTELTASGIDTVAPPLRILESQFATADRELYWIGGTQTRNTIAAAQLLKATVALKLEANLLRNGDFTQWNGANTVPLYWSVQGNPAVTRAKGEKAKEYAVLFANYTTTLTPNNYLISPAAPHLTGQDEDGLVLKFKALLEPTTQNPNELTATVNVQVVCDGTPYGQPFPLLVSSKDKWKEYTLPLPLGLPGTAVRVRVIAPVATDAASVATTLKLNYVALSIQPGLVDWSDLKEDFKEVENDASVITGIRLDDVELTHADLPLLPNAAGNPLPAKKMDVYAWRHAVSLEDFSATTAWKRPNYPATAPLLDNAAQDRMALRAAPATEVSGEVAGPGIDFLRIGLMLDMPEDLDGRFIVLSCFKNERRGTAQITVRKLADGDYGGAFPPTPDEARIATKNGKLGYRISFDNGVEGFRIATP</sequence>
<name>A0ABT9AC72_9BACT</name>
<dbReference type="RefSeq" id="WP_305012127.1">
    <property type="nucleotide sequence ID" value="NZ_JAUQSX010000006.1"/>
</dbReference>
<proteinExistence type="predicted"/>